<name>V5I0U4_BYSSN</name>
<dbReference type="EMBL" id="BAUL01000155">
    <property type="protein sequence ID" value="GAD96170.1"/>
    <property type="molecule type" value="Genomic_DNA"/>
</dbReference>
<keyword evidence="3" id="KW-1185">Reference proteome</keyword>
<reference evidence="3" key="1">
    <citation type="journal article" date="2014" name="Genome Announc.">
        <title>Draft genome sequence of the formaldehyde-resistant fungus Byssochlamys spectabilis No. 5 (anamorph Paecilomyces variotii No. 5) (NBRC109023).</title>
        <authorList>
            <person name="Oka T."/>
            <person name="Ekino K."/>
            <person name="Fukuda K."/>
            <person name="Nomura Y."/>
        </authorList>
    </citation>
    <scope>NUCLEOTIDE SEQUENCE [LARGE SCALE GENOMIC DNA]</scope>
    <source>
        <strain evidence="3">No. 5 / NBRC 109023</strain>
    </source>
</reference>
<feature type="region of interest" description="Disordered" evidence="1">
    <location>
        <begin position="428"/>
        <end position="465"/>
    </location>
</feature>
<feature type="region of interest" description="Disordered" evidence="1">
    <location>
        <begin position="1"/>
        <end position="32"/>
    </location>
</feature>
<protein>
    <submittedName>
        <fullName evidence="2">Uncharacterized protein</fullName>
    </submittedName>
</protein>
<gene>
    <name evidence="2" type="ORF">PVAR5_4819</name>
</gene>
<sequence length="479" mass="54263">MGLLTTSLQGVQGKEDPDLDQTGPDPTGLSLPTTHQVVQGREGPVLDRTDISLRDLSLLSLGHWNYPIELPPVTYFDAKDLTEHFLPEIQYEQGRSVTSSAVHGNLKFCGRLAPWLSFERDVHTIFMEVFNTWNPTTSKKLHVVLSHPGENTISNEHYLCGEEISSSGRYVQHVLHVMTAVGYDLGFKLRFGDWYTSYIHKQASSTQKKSGAKPTTSKQKSRAQKEFIAEPNPSDAKPNTRNEKIIPDYALLAEEPEGRAAYARALGEAKSPYGPHDFQGWIEDTYRSDDEKFRKLLGQVAKYMYRSELKYAFVTNYITTVFLNLRDYFLALEDSSVNPLYRDVFFEDDAASAGIVRSKSARSRRPWASQKDEDEIVSTVTKADGTPKAVLRRVVLPQIDKARHMFPKYGMPQRGDTVVMAYMEVSAPSVPPTKPRDAKEVRVRASSESVPERHHRRCHSEQPRAWREPSASLWTLLEE</sequence>
<proteinExistence type="predicted"/>
<dbReference type="HOGENOM" id="CLU_569845_0_0_1"/>
<feature type="compositionally biased region" description="Basic and acidic residues" evidence="1">
    <location>
        <begin position="434"/>
        <end position="445"/>
    </location>
</feature>
<feature type="compositionally biased region" description="Polar residues" evidence="1">
    <location>
        <begin position="1"/>
        <end position="10"/>
    </location>
</feature>
<feature type="compositionally biased region" description="Polar residues" evidence="1">
    <location>
        <begin position="205"/>
        <end position="218"/>
    </location>
</feature>
<dbReference type="OrthoDB" id="4227073at2759"/>
<evidence type="ECO:0000256" key="1">
    <source>
        <dbReference type="SAM" id="MobiDB-lite"/>
    </source>
</evidence>
<comment type="caution">
    <text evidence="2">The sequence shown here is derived from an EMBL/GenBank/DDBJ whole genome shotgun (WGS) entry which is preliminary data.</text>
</comment>
<evidence type="ECO:0000313" key="2">
    <source>
        <dbReference type="EMBL" id="GAD96170.1"/>
    </source>
</evidence>
<feature type="region of interest" description="Disordered" evidence="1">
    <location>
        <begin position="205"/>
        <end position="241"/>
    </location>
</feature>
<dbReference type="eggNOG" id="ENOG502T38R">
    <property type="taxonomic scope" value="Eukaryota"/>
</dbReference>
<dbReference type="AlphaFoldDB" id="V5I0U4"/>
<accession>V5I0U4</accession>
<evidence type="ECO:0000313" key="3">
    <source>
        <dbReference type="Proteomes" id="UP000018001"/>
    </source>
</evidence>
<dbReference type="InParanoid" id="V5I0U4"/>
<dbReference type="Proteomes" id="UP000018001">
    <property type="component" value="Unassembled WGS sequence"/>
</dbReference>
<organism evidence="2 3">
    <name type="scientific">Byssochlamys spectabilis (strain No. 5 / NBRC 109023)</name>
    <name type="common">Paecilomyces variotii</name>
    <dbReference type="NCBI Taxonomy" id="1356009"/>
    <lineage>
        <taxon>Eukaryota</taxon>
        <taxon>Fungi</taxon>
        <taxon>Dikarya</taxon>
        <taxon>Ascomycota</taxon>
        <taxon>Pezizomycotina</taxon>
        <taxon>Eurotiomycetes</taxon>
        <taxon>Eurotiomycetidae</taxon>
        <taxon>Eurotiales</taxon>
        <taxon>Thermoascaceae</taxon>
        <taxon>Paecilomyces</taxon>
    </lineage>
</organism>